<dbReference type="EMBL" id="JBHTJA010000054">
    <property type="protein sequence ID" value="MFD0903402.1"/>
    <property type="molecule type" value="Genomic_DNA"/>
</dbReference>
<keyword evidence="2" id="KW-0808">Transferase</keyword>
<dbReference type="Gene3D" id="1.10.10.2120">
    <property type="match status" value="1"/>
</dbReference>
<reference evidence="3" key="1">
    <citation type="journal article" date="2019" name="Int. J. Syst. Evol. Microbiol.">
        <title>The Global Catalogue of Microorganisms (GCM) 10K type strain sequencing project: providing services to taxonomists for standard genome sequencing and annotation.</title>
        <authorList>
            <consortium name="The Broad Institute Genomics Platform"/>
            <consortium name="The Broad Institute Genome Sequencing Center for Infectious Disease"/>
            <person name="Wu L."/>
            <person name="Ma J."/>
        </authorList>
    </citation>
    <scope>NUCLEOTIDE SEQUENCE [LARGE SCALE GENOMIC DNA]</scope>
    <source>
        <strain evidence="3">JCM 31202</strain>
    </source>
</reference>
<evidence type="ECO:0000313" key="3">
    <source>
        <dbReference type="Proteomes" id="UP001596972"/>
    </source>
</evidence>
<proteinExistence type="predicted"/>
<dbReference type="GO" id="GO:0016746">
    <property type="term" value="F:acyltransferase activity"/>
    <property type="evidence" value="ECO:0007669"/>
    <property type="project" value="UniProtKB-KW"/>
</dbReference>
<dbReference type="RefSeq" id="WP_378302170.1">
    <property type="nucleotide sequence ID" value="NZ_JBHTJA010000054.1"/>
</dbReference>
<name>A0ABW3ET72_9ACTN</name>
<gene>
    <name evidence="2" type="ORF">ACFQ11_23625</name>
</gene>
<comment type="caution">
    <text evidence="2">The sequence shown here is derived from an EMBL/GenBank/DDBJ whole genome shotgun (WGS) entry which is preliminary data.</text>
</comment>
<keyword evidence="2" id="KW-0012">Acyltransferase</keyword>
<dbReference type="Proteomes" id="UP001596972">
    <property type="component" value="Unassembled WGS sequence"/>
</dbReference>
<keyword evidence="3" id="KW-1185">Reference proteome</keyword>
<dbReference type="InterPro" id="IPR047794">
    <property type="entry name" value="C45_proenzyme-like"/>
</dbReference>
<protein>
    <submittedName>
        <fullName evidence="2">C45 family autoproteolytic acyltransferase/hydrolase</fullName>
    </submittedName>
</protein>
<evidence type="ECO:0000256" key="1">
    <source>
        <dbReference type="SAM" id="MobiDB-lite"/>
    </source>
</evidence>
<feature type="region of interest" description="Disordered" evidence="1">
    <location>
        <begin position="1"/>
        <end position="21"/>
    </location>
</feature>
<evidence type="ECO:0000313" key="2">
    <source>
        <dbReference type="EMBL" id="MFD0903402.1"/>
    </source>
</evidence>
<dbReference type="NCBIfam" id="NF040521">
    <property type="entry name" value="C45_proenzyme"/>
    <property type="match status" value="1"/>
</dbReference>
<feature type="compositionally biased region" description="Polar residues" evidence="1">
    <location>
        <begin position="1"/>
        <end position="11"/>
    </location>
</feature>
<accession>A0ABW3ET72</accession>
<organism evidence="2 3">
    <name type="scientific">Actinomadura sediminis</name>
    <dbReference type="NCBI Taxonomy" id="1038904"/>
    <lineage>
        <taxon>Bacteria</taxon>
        <taxon>Bacillati</taxon>
        <taxon>Actinomycetota</taxon>
        <taxon>Actinomycetes</taxon>
        <taxon>Streptosporangiales</taxon>
        <taxon>Thermomonosporaceae</taxon>
        <taxon>Actinomadura</taxon>
    </lineage>
</organism>
<sequence>MAFPVHTSTRTAPEARGEEFGTRWSTETQATYRRYADLFASLGATGSDVREWAALALDRTAEWAPHLAAEMAGLASGAGLETWQVAALNARTEILAALRDDGAGECSTAVVLPGGGLPPRTLQTWDWLDAMRGGSVLWEYGRVRTFTEFGVLAKIGVNRAGLGVHFNPL</sequence>